<gene>
    <name evidence="2" type="ORF">C5167_040090</name>
</gene>
<dbReference type="Proteomes" id="UP000316621">
    <property type="component" value="Chromosome 1"/>
</dbReference>
<organism evidence="2 3">
    <name type="scientific">Papaver somniferum</name>
    <name type="common">Opium poppy</name>
    <dbReference type="NCBI Taxonomy" id="3469"/>
    <lineage>
        <taxon>Eukaryota</taxon>
        <taxon>Viridiplantae</taxon>
        <taxon>Streptophyta</taxon>
        <taxon>Embryophyta</taxon>
        <taxon>Tracheophyta</taxon>
        <taxon>Spermatophyta</taxon>
        <taxon>Magnoliopsida</taxon>
        <taxon>Ranunculales</taxon>
        <taxon>Papaveraceae</taxon>
        <taxon>Papaveroideae</taxon>
        <taxon>Papaver</taxon>
    </lineage>
</organism>
<evidence type="ECO:0000256" key="1">
    <source>
        <dbReference type="SAM" id="SignalP"/>
    </source>
</evidence>
<evidence type="ECO:0000313" key="3">
    <source>
        <dbReference type="Proteomes" id="UP000316621"/>
    </source>
</evidence>
<feature type="signal peptide" evidence="1">
    <location>
        <begin position="1"/>
        <end position="27"/>
    </location>
</feature>
<dbReference type="EMBL" id="CM010715">
    <property type="protein sequence ID" value="RZC47121.1"/>
    <property type="molecule type" value="Genomic_DNA"/>
</dbReference>
<dbReference type="Gramene" id="RZC47121">
    <property type="protein sequence ID" value="RZC47121"/>
    <property type="gene ID" value="C5167_040090"/>
</dbReference>
<keyword evidence="1" id="KW-0732">Signal</keyword>
<name>A0A4Y7IHE0_PAPSO</name>
<protein>
    <recommendedName>
        <fullName evidence="4">Bifunctional inhibitor/plant lipid transfer protein/seed storage helical domain-containing protein</fullName>
    </recommendedName>
</protein>
<dbReference type="AlphaFoldDB" id="A0A4Y7IHE0"/>
<evidence type="ECO:0008006" key="4">
    <source>
        <dbReference type="Google" id="ProtNLM"/>
    </source>
</evidence>
<evidence type="ECO:0000313" key="2">
    <source>
        <dbReference type="EMBL" id="RZC47121.1"/>
    </source>
</evidence>
<proteinExistence type="predicted"/>
<keyword evidence="3" id="KW-1185">Reference proteome</keyword>
<sequence length="90" mass="9844">MAKPVSLLSLGFCLVLVMSMTSEGVNAVKCDIQDVRISGCKSACEKLFADTCKSTCERLYVGVVTSKVLLERSKLALDTFYIPKCQCCHD</sequence>
<reference evidence="2 3" key="1">
    <citation type="journal article" date="2018" name="Science">
        <title>The opium poppy genome and morphinan production.</title>
        <authorList>
            <person name="Guo L."/>
            <person name="Winzer T."/>
            <person name="Yang X."/>
            <person name="Li Y."/>
            <person name="Ning Z."/>
            <person name="He Z."/>
            <person name="Teodor R."/>
            <person name="Lu Y."/>
            <person name="Bowser T.A."/>
            <person name="Graham I.A."/>
            <person name="Ye K."/>
        </authorList>
    </citation>
    <scope>NUCLEOTIDE SEQUENCE [LARGE SCALE GENOMIC DNA]</scope>
    <source>
        <strain evidence="3">cv. HN1</strain>
        <tissue evidence="2">Leaves</tissue>
    </source>
</reference>
<feature type="chain" id="PRO_5021414328" description="Bifunctional inhibitor/plant lipid transfer protein/seed storage helical domain-containing protein" evidence="1">
    <location>
        <begin position="28"/>
        <end position="90"/>
    </location>
</feature>
<accession>A0A4Y7IHE0</accession>